<gene>
    <name evidence="2" type="ORF">IC610_05285</name>
</gene>
<evidence type="ECO:0000313" key="3">
    <source>
        <dbReference type="Proteomes" id="UP000637299"/>
    </source>
</evidence>
<sequence>MVNKIWNSILTFFTFGLIIGMIYNEISYNRISKFDYDLSLNQSDNIIIAKLENRFYIKEDSVSISDIQHNESIKKEFVPEKLYLLWFNYVDDKFYEFNGYLPSEVLLQNISEDNNIEIKFGKHNMFQLIMNEKIIQNFKAKEVLKPWFNNYFTREKMVFFARSDKKIIPYLNLKSDSEFSGLSSEPVSFYNFSRRKNDYADSLVNGNLLNKSKLLEANLMDELNLTLHKKNIAKKETVDYAYDRILEMRINLDPDQLYEILKSSKKNKFDMVIDIDKNDSLKSIYLIDENKRFKLNTEIKYDLNSQIKSE</sequence>
<dbReference type="Proteomes" id="UP000637299">
    <property type="component" value="Unassembled WGS sequence"/>
</dbReference>
<evidence type="ECO:0000313" key="2">
    <source>
        <dbReference type="EMBL" id="MBD8081837.1"/>
    </source>
</evidence>
<evidence type="ECO:0000256" key="1">
    <source>
        <dbReference type="SAM" id="Phobius"/>
    </source>
</evidence>
<feature type="transmembrane region" description="Helical" evidence="1">
    <location>
        <begin position="6"/>
        <end position="23"/>
    </location>
</feature>
<keyword evidence="1" id="KW-1133">Transmembrane helix</keyword>
<reference evidence="2 3" key="1">
    <citation type="submission" date="2020-09" db="EMBL/GenBank/DDBJ databases">
        <title>Genome seq and assembly of Chryseobacterium sp.</title>
        <authorList>
            <person name="Chhetri G."/>
        </authorList>
    </citation>
    <scope>NUCLEOTIDE SEQUENCE [LARGE SCALE GENOMIC DNA]</scope>
    <source>
        <strain evidence="2 3">GCR10</strain>
    </source>
</reference>
<evidence type="ECO:0008006" key="4">
    <source>
        <dbReference type="Google" id="ProtNLM"/>
    </source>
</evidence>
<keyword evidence="3" id="KW-1185">Reference proteome</keyword>
<name>A0ABR8Z9D4_9FLAO</name>
<accession>A0ABR8Z9D4</accession>
<protein>
    <recommendedName>
        <fullName evidence="4">DUF2931 family protein</fullName>
    </recommendedName>
</protein>
<organism evidence="2 3">
    <name type="scientific">Chryseobacterium caseinilyticum</name>
    <dbReference type="NCBI Taxonomy" id="2771428"/>
    <lineage>
        <taxon>Bacteria</taxon>
        <taxon>Pseudomonadati</taxon>
        <taxon>Bacteroidota</taxon>
        <taxon>Flavobacteriia</taxon>
        <taxon>Flavobacteriales</taxon>
        <taxon>Weeksellaceae</taxon>
        <taxon>Chryseobacterium group</taxon>
        <taxon>Chryseobacterium</taxon>
    </lineage>
</organism>
<comment type="caution">
    <text evidence="2">The sequence shown here is derived from an EMBL/GenBank/DDBJ whole genome shotgun (WGS) entry which is preliminary data.</text>
</comment>
<dbReference type="RefSeq" id="WP_191735544.1">
    <property type="nucleotide sequence ID" value="NZ_JACYFS010000001.1"/>
</dbReference>
<keyword evidence="1" id="KW-0472">Membrane</keyword>
<keyword evidence="1" id="KW-0812">Transmembrane</keyword>
<proteinExistence type="predicted"/>
<dbReference type="EMBL" id="JACYFS010000001">
    <property type="protein sequence ID" value="MBD8081837.1"/>
    <property type="molecule type" value="Genomic_DNA"/>
</dbReference>